<dbReference type="Proteomes" id="UP000006666">
    <property type="component" value="Chromosome"/>
</dbReference>
<reference evidence="1 2" key="1">
    <citation type="journal article" date="2009" name="Stand. Genomic Sci.">
        <title>Complete genome sequence of Kytococcus sedentarius type strain (541).</title>
        <authorList>
            <person name="Sims D."/>
            <person name="Brettin T."/>
            <person name="Detter J.C."/>
            <person name="Han C."/>
            <person name="Lapidus A."/>
            <person name="Copeland A."/>
            <person name="Glavina Del Rio T."/>
            <person name="Nolan M."/>
            <person name="Chen F."/>
            <person name="Lucas S."/>
            <person name="Tice H."/>
            <person name="Cheng J.F."/>
            <person name="Bruce D."/>
            <person name="Goodwin L."/>
            <person name="Pitluck S."/>
            <person name="Ovchinnikova G."/>
            <person name="Pati A."/>
            <person name="Ivanova N."/>
            <person name="Mavrommatis K."/>
            <person name="Chen A."/>
            <person name="Palaniappan K."/>
            <person name="D'haeseleer P."/>
            <person name="Chain P."/>
            <person name="Bristow J."/>
            <person name="Eisen J.A."/>
            <person name="Markowitz V."/>
            <person name="Hugenholtz P."/>
            <person name="Schneider S."/>
            <person name="Goker M."/>
            <person name="Pukall R."/>
            <person name="Kyrpides N.C."/>
            <person name="Klenk H.P."/>
        </authorList>
    </citation>
    <scope>NUCLEOTIDE SEQUENCE [LARGE SCALE GENOMIC DNA]</scope>
    <source>
        <strain evidence="2">ATCC 14392 / DSM 20547 / JCM 11482 / CCUG 33030 / NBRC 15357 / NCTC 11040 / CCM 314 / 541</strain>
    </source>
</reference>
<organism evidence="1 2">
    <name type="scientific">Kytococcus sedentarius (strain ATCC 14392 / DSM 20547 / JCM 11482 / CCUG 33030 / NBRC 15357 / NCTC 11040 / CCM 314 / 541)</name>
    <name type="common">Micrococcus sedentarius</name>
    <dbReference type="NCBI Taxonomy" id="478801"/>
    <lineage>
        <taxon>Bacteria</taxon>
        <taxon>Bacillati</taxon>
        <taxon>Actinomycetota</taxon>
        <taxon>Actinomycetes</taxon>
        <taxon>Micrococcales</taxon>
        <taxon>Kytococcaceae</taxon>
        <taxon>Kytococcus</taxon>
    </lineage>
</organism>
<accession>C7NIR8</accession>
<gene>
    <name evidence="1" type="ordered locus">Ksed_16910</name>
</gene>
<evidence type="ECO:0000313" key="2">
    <source>
        <dbReference type="Proteomes" id="UP000006666"/>
    </source>
</evidence>
<dbReference type="EMBL" id="CP001686">
    <property type="protein sequence ID" value="ACV06706.1"/>
    <property type="molecule type" value="Genomic_DNA"/>
</dbReference>
<sequence>MVVLLDGGWVPLVGWVRAVAGGHPAGSGALP</sequence>
<keyword evidence="2" id="KW-1185">Reference proteome</keyword>
<name>C7NIR8_KYTSD</name>
<dbReference type="HOGENOM" id="CLU_3397059_0_0_11"/>
<proteinExistence type="predicted"/>
<dbReference type="AlphaFoldDB" id="C7NIR8"/>
<evidence type="ECO:0000313" key="1">
    <source>
        <dbReference type="EMBL" id="ACV06706.1"/>
    </source>
</evidence>
<dbReference type="KEGG" id="kse:Ksed_16910"/>
<protein>
    <submittedName>
        <fullName evidence="1">Uncharacterized protein</fullName>
    </submittedName>
</protein>